<dbReference type="GO" id="GO:0016301">
    <property type="term" value="F:kinase activity"/>
    <property type="evidence" value="ECO:0007669"/>
    <property type="project" value="UniProtKB-KW"/>
</dbReference>
<dbReference type="Proteomes" id="UP001652625">
    <property type="component" value="Chromosome 11"/>
</dbReference>
<feature type="binding site" evidence="7">
    <location>
        <position position="42"/>
    </location>
    <ligand>
        <name>ATP</name>
        <dbReference type="ChEBI" id="CHEBI:30616"/>
    </ligand>
</feature>
<dbReference type="PROSITE" id="PS50011">
    <property type="entry name" value="PROTEIN_KINASE_DOM"/>
    <property type="match status" value="1"/>
</dbReference>
<keyword evidence="10" id="KW-1185">Reference proteome</keyword>
<evidence type="ECO:0000256" key="6">
    <source>
        <dbReference type="ARBA" id="ARBA00022840"/>
    </source>
</evidence>
<evidence type="ECO:0000313" key="10">
    <source>
        <dbReference type="Proteomes" id="UP001652625"/>
    </source>
</evidence>
<keyword evidence="3" id="KW-0808">Transferase</keyword>
<dbReference type="SUPFAM" id="SSF56112">
    <property type="entry name" value="Protein kinase-like (PK-like)"/>
    <property type="match status" value="1"/>
</dbReference>
<evidence type="ECO:0000256" key="8">
    <source>
        <dbReference type="RuleBase" id="RU000304"/>
    </source>
</evidence>
<evidence type="ECO:0000256" key="5">
    <source>
        <dbReference type="ARBA" id="ARBA00022777"/>
    </source>
</evidence>
<dbReference type="PROSITE" id="PS00107">
    <property type="entry name" value="PROTEIN_KINASE_ATP"/>
    <property type="match status" value="1"/>
</dbReference>
<evidence type="ECO:0000259" key="9">
    <source>
        <dbReference type="PROSITE" id="PS50011"/>
    </source>
</evidence>
<proteinExistence type="inferred from homology"/>
<name>A0ABM4CX43_HYDVU</name>
<evidence type="ECO:0000313" key="13">
    <source>
        <dbReference type="RefSeq" id="XP_065666515.1"/>
    </source>
</evidence>
<dbReference type="PROSITE" id="PS00108">
    <property type="entry name" value="PROTEIN_KINASE_ST"/>
    <property type="match status" value="1"/>
</dbReference>
<dbReference type="Gene3D" id="3.30.200.20">
    <property type="entry name" value="Phosphorylase Kinase, domain 1"/>
    <property type="match status" value="1"/>
</dbReference>
<keyword evidence="4 7" id="KW-0547">Nucleotide-binding</keyword>
<keyword evidence="6 7" id="KW-0067">ATP-binding</keyword>
<gene>
    <name evidence="11 12 13" type="primary">LOC100206502</name>
</gene>
<evidence type="ECO:0000313" key="12">
    <source>
        <dbReference type="RefSeq" id="XP_065666514.1"/>
    </source>
</evidence>
<dbReference type="Gene3D" id="1.10.510.10">
    <property type="entry name" value="Transferase(Phosphotransferase) domain 1"/>
    <property type="match status" value="1"/>
</dbReference>
<dbReference type="Pfam" id="PF00069">
    <property type="entry name" value="Pkinase"/>
    <property type="match status" value="1"/>
</dbReference>
<comment type="similarity">
    <text evidence="1">Belongs to the protein kinase superfamily. CMGC Ser/Thr protein kinase family. CDC2/CDKX subfamily.</text>
</comment>
<dbReference type="InterPro" id="IPR008271">
    <property type="entry name" value="Ser/Thr_kinase_AS"/>
</dbReference>
<keyword evidence="5 11" id="KW-0418">Kinase</keyword>
<protein>
    <submittedName>
        <fullName evidence="11 12">Cyclin-dependent kinase 6 isoform X1</fullName>
    </submittedName>
</protein>
<evidence type="ECO:0000256" key="1">
    <source>
        <dbReference type="ARBA" id="ARBA00006485"/>
    </source>
</evidence>
<evidence type="ECO:0000256" key="4">
    <source>
        <dbReference type="ARBA" id="ARBA00022741"/>
    </source>
</evidence>
<dbReference type="InterPro" id="IPR017441">
    <property type="entry name" value="Protein_kinase_ATP_BS"/>
</dbReference>
<keyword evidence="2 8" id="KW-0723">Serine/threonine-protein kinase</keyword>
<reference evidence="11 12" key="1">
    <citation type="submission" date="2025-05" db="UniProtKB">
        <authorList>
            <consortium name="RefSeq"/>
        </authorList>
    </citation>
    <scope>IDENTIFICATION</scope>
</reference>
<evidence type="ECO:0000256" key="2">
    <source>
        <dbReference type="ARBA" id="ARBA00022527"/>
    </source>
</evidence>
<accession>A0ABM4CX43</accession>
<dbReference type="InterPro" id="IPR011009">
    <property type="entry name" value="Kinase-like_dom_sf"/>
</dbReference>
<organism evidence="10 12">
    <name type="scientific">Hydra vulgaris</name>
    <name type="common">Hydra</name>
    <name type="synonym">Hydra attenuata</name>
    <dbReference type="NCBI Taxonomy" id="6087"/>
    <lineage>
        <taxon>Eukaryota</taxon>
        <taxon>Metazoa</taxon>
        <taxon>Cnidaria</taxon>
        <taxon>Hydrozoa</taxon>
        <taxon>Hydroidolina</taxon>
        <taxon>Anthoathecata</taxon>
        <taxon>Aplanulata</taxon>
        <taxon>Hydridae</taxon>
        <taxon>Hydra</taxon>
    </lineage>
</organism>
<evidence type="ECO:0000256" key="7">
    <source>
        <dbReference type="PROSITE-ProRule" id="PRU10141"/>
    </source>
</evidence>
<dbReference type="InterPro" id="IPR000719">
    <property type="entry name" value="Prot_kinase_dom"/>
</dbReference>
<feature type="domain" description="Protein kinase" evidence="9">
    <location>
        <begin position="13"/>
        <end position="306"/>
    </location>
</feature>
<evidence type="ECO:0000313" key="11">
    <source>
        <dbReference type="RefSeq" id="XP_065666513.1"/>
    </source>
</evidence>
<evidence type="ECO:0000256" key="3">
    <source>
        <dbReference type="ARBA" id="ARBA00022679"/>
    </source>
</evidence>
<dbReference type="PANTHER" id="PTHR24056:SF472">
    <property type="entry name" value="CYCLIN-DEPENDENT KINASE 4, ISOFORM A"/>
    <property type="match status" value="1"/>
</dbReference>
<dbReference type="InterPro" id="IPR050108">
    <property type="entry name" value="CDK"/>
</dbReference>
<sequence>MSIFLMLSPNREYEELSIIGRGAYGTVFKARDIEHNRVVALKRVCISQSSEEKGVPVSTLREIALLKQLDNICHPNIVRVFDAFQTKSTTPMDNPTDLILTIVFEHVDQDLSSFLHNYPSPGLSEDLIRDLMYQLLSGVDYLHINRIVHRDIKPQNVLITKNKQVKIADFGLARIYGFCKLVTSVVVTLWYRAPEVLLQSAYATKVDLWSVGAIMVEMYNRRPLFPGKSDIDQLHKILSIIGTPERCDWPENVSLPYETFINYKGIDLQHLITKISAAGLDLIAKLLVFHPLKRINASRSLAHPFFSESKFVSKLEVLNEAHLKNKTILSSNKPKFSKSDILSTTELQKQNVIVETERTTNSKSLLRVDSGICLSPTSDYSSSQGNEIFELSNLDNFVCENESEKENSEQYGSAQSRSICELNVKNSWKDEKDIKVNNSKKKALKRKSQE</sequence>
<dbReference type="RefSeq" id="XP_065666514.1">
    <property type="nucleotide sequence ID" value="XM_065810442.1"/>
</dbReference>
<dbReference type="GeneID" id="100206502"/>
<dbReference type="SMART" id="SM00220">
    <property type="entry name" value="S_TKc"/>
    <property type="match status" value="1"/>
</dbReference>
<dbReference type="PANTHER" id="PTHR24056">
    <property type="entry name" value="CELL DIVISION PROTEIN KINASE"/>
    <property type="match status" value="1"/>
</dbReference>
<dbReference type="RefSeq" id="XP_065666515.1">
    <property type="nucleotide sequence ID" value="XM_065810443.1"/>
</dbReference>
<dbReference type="RefSeq" id="XP_065666513.1">
    <property type="nucleotide sequence ID" value="XM_065810441.1"/>
</dbReference>